<gene>
    <name evidence="1" type="ORF">GSI01S_01_03140</name>
</gene>
<proteinExistence type="predicted"/>
<dbReference type="EMBL" id="BANU01000001">
    <property type="protein sequence ID" value="GAC59347.1"/>
    <property type="molecule type" value="Genomic_DNA"/>
</dbReference>
<dbReference type="Proteomes" id="UP000035083">
    <property type="component" value="Unassembled WGS sequence"/>
</dbReference>
<protein>
    <recommendedName>
        <fullName evidence="3">Minor tail protein</fullName>
    </recommendedName>
</protein>
<comment type="caution">
    <text evidence="1">The sequence shown here is derived from an EMBL/GenBank/DDBJ whole genome shotgun (WGS) entry which is preliminary data.</text>
</comment>
<dbReference type="AlphaFoldDB" id="L7LGW8"/>
<name>L7LGW8_9ACTN</name>
<dbReference type="RefSeq" id="WP_006894534.1">
    <property type="nucleotide sequence ID" value="NZ_BANU01000001.1"/>
</dbReference>
<evidence type="ECO:0000313" key="2">
    <source>
        <dbReference type="Proteomes" id="UP000035083"/>
    </source>
</evidence>
<keyword evidence="2" id="KW-1185">Reference proteome</keyword>
<sequence length="283" mass="32339">MRRSRGLVDDTLVRLYDWRGTGQFVELSGPRQGDHGAQLLEGVGGLWEAQRSLVKIETARLPGSIPVTVRIEELLIDLPTIVQGSDSLEWQWWNRRIHRMLSFTHDSPLVVQTLPWGPRWISVRRRAAHEEEIVEDPTFGLSQIWTWQLVAHDPDWRSPDLTAEWDNSSGTGRGNLRIAYRGDRPSFPKWTGVGPDWNLQEPVSGLWNPLPRMAAGEEWKVDAHPLASQLMSSLDRNKWRQLQRGFTASVDEEGEYVLGVECSGPASAKVQLRLEQRYEHPWG</sequence>
<evidence type="ECO:0008006" key="3">
    <source>
        <dbReference type="Google" id="ProtNLM"/>
    </source>
</evidence>
<reference evidence="1 2" key="1">
    <citation type="submission" date="2012-12" db="EMBL/GenBank/DDBJ databases">
        <title>Whole genome shotgun sequence of Gordonia sihwensis NBRC 108236.</title>
        <authorList>
            <person name="Yoshida I."/>
            <person name="Hosoyama A."/>
            <person name="Tsuchikane K."/>
            <person name="Ando Y."/>
            <person name="Baba S."/>
            <person name="Ohji S."/>
            <person name="Hamada M."/>
            <person name="Tamura T."/>
            <person name="Yamazoe A."/>
            <person name="Yamazaki S."/>
            <person name="Fujita N."/>
        </authorList>
    </citation>
    <scope>NUCLEOTIDE SEQUENCE [LARGE SCALE GENOMIC DNA]</scope>
    <source>
        <strain evidence="1 2">NBRC 108236</strain>
    </source>
</reference>
<accession>L7LGW8</accession>
<organism evidence="1 2">
    <name type="scientific">Gordonia sihwensis NBRC 108236</name>
    <dbReference type="NCBI Taxonomy" id="1223544"/>
    <lineage>
        <taxon>Bacteria</taxon>
        <taxon>Bacillati</taxon>
        <taxon>Actinomycetota</taxon>
        <taxon>Actinomycetes</taxon>
        <taxon>Mycobacteriales</taxon>
        <taxon>Gordoniaceae</taxon>
        <taxon>Gordonia</taxon>
    </lineage>
</organism>
<evidence type="ECO:0000313" key="1">
    <source>
        <dbReference type="EMBL" id="GAC59347.1"/>
    </source>
</evidence>